<dbReference type="EMBL" id="AYZJ01000014">
    <property type="protein sequence ID" value="KRN25337.1"/>
    <property type="molecule type" value="Genomic_DNA"/>
</dbReference>
<feature type="transmembrane region" description="Helical" evidence="1">
    <location>
        <begin position="28"/>
        <end position="47"/>
    </location>
</feature>
<keyword evidence="1" id="KW-1133">Transmembrane helix</keyword>
<organism evidence="3 4">
    <name type="scientific">Lacticaseibacillus camelliae DSM 22697 = JCM 13995</name>
    <dbReference type="NCBI Taxonomy" id="1423730"/>
    <lineage>
        <taxon>Bacteria</taxon>
        <taxon>Bacillati</taxon>
        <taxon>Bacillota</taxon>
        <taxon>Bacilli</taxon>
        <taxon>Lactobacillales</taxon>
        <taxon>Lactobacillaceae</taxon>
        <taxon>Lacticaseibacillus</taxon>
    </lineage>
</organism>
<dbReference type="InterPro" id="IPR025588">
    <property type="entry name" value="YcxB-like_C"/>
</dbReference>
<feature type="transmembrane region" description="Helical" evidence="1">
    <location>
        <begin position="53"/>
        <end position="75"/>
    </location>
</feature>
<accession>A0A0R2FAF3</accession>
<dbReference type="Proteomes" id="UP000050865">
    <property type="component" value="Unassembled WGS sequence"/>
</dbReference>
<evidence type="ECO:0000259" key="2">
    <source>
        <dbReference type="Pfam" id="PF14317"/>
    </source>
</evidence>
<proteinExistence type="predicted"/>
<dbReference type="RefSeq" id="WP_054665028.1">
    <property type="nucleotide sequence ID" value="NZ_AYZJ01000014.1"/>
</dbReference>
<comment type="caution">
    <text evidence="3">The sequence shown here is derived from an EMBL/GenBank/DDBJ whole genome shotgun (WGS) entry which is preliminary data.</text>
</comment>
<dbReference type="AlphaFoldDB" id="A0A0R2FAF3"/>
<evidence type="ECO:0000313" key="3">
    <source>
        <dbReference type="EMBL" id="KRN25337.1"/>
    </source>
</evidence>
<gene>
    <name evidence="3" type="ORF">FC75_GL000699</name>
</gene>
<protein>
    <recommendedName>
        <fullName evidence="2">YcxB-like C-terminal domain-containing protein</fullName>
    </recommendedName>
</protein>
<dbReference type="PATRIC" id="fig|1423730.4.peg.732"/>
<name>A0A0R2FAF3_9LACO</name>
<evidence type="ECO:0000256" key="1">
    <source>
        <dbReference type="SAM" id="Phobius"/>
    </source>
</evidence>
<feature type="domain" description="YcxB-like C-terminal" evidence="2">
    <location>
        <begin position="100"/>
        <end position="160"/>
    </location>
</feature>
<sequence>MELKDLTISQQDYLAYQQWFQRQSNIRWLRRILLVCGLAAIGIGGWLGITGRWVWGSASAVIFLGVFFIVYLPLLTRVRTARAFRSPKNAAVFSKRSFLIDDTGLTMSASTSTSHSNWSAFLEAAETPRLFILMVAKSQGVLISKATMTDSQIQELRTIIKANMPKALVRVG</sequence>
<dbReference type="OrthoDB" id="2328186at2"/>
<reference evidence="3 4" key="1">
    <citation type="journal article" date="2015" name="Genome Announc.">
        <title>Expanding the biotechnology potential of lactobacilli through comparative genomics of 213 strains and associated genera.</title>
        <authorList>
            <person name="Sun Z."/>
            <person name="Harris H.M."/>
            <person name="McCann A."/>
            <person name="Guo C."/>
            <person name="Argimon S."/>
            <person name="Zhang W."/>
            <person name="Yang X."/>
            <person name="Jeffery I.B."/>
            <person name="Cooney J.C."/>
            <person name="Kagawa T.F."/>
            <person name="Liu W."/>
            <person name="Song Y."/>
            <person name="Salvetti E."/>
            <person name="Wrobel A."/>
            <person name="Rasinkangas P."/>
            <person name="Parkhill J."/>
            <person name="Rea M.C."/>
            <person name="O'Sullivan O."/>
            <person name="Ritari J."/>
            <person name="Douillard F.P."/>
            <person name="Paul Ross R."/>
            <person name="Yang R."/>
            <person name="Briner A.E."/>
            <person name="Felis G.E."/>
            <person name="de Vos W.M."/>
            <person name="Barrangou R."/>
            <person name="Klaenhammer T.R."/>
            <person name="Caufield P.W."/>
            <person name="Cui Y."/>
            <person name="Zhang H."/>
            <person name="O'Toole P.W."/>
        </authorList>
    </citation>
    <scope>NUCLEOTIDE SEQUENCE [LARGE SCALE GENOMIC DNA]</scope>
    <source>
        <strain evidence="3 4">DSM 22697</strain>
    </source>
</reference>
<keyword evidence="1" id="KW-0472">Membrane</keyword>
<keyword evidence="1" id="KW-0812">Transmembrane</keyword>
<evidence type="ECO:0000313" key="4">
    <source>
        <dbReference type="Proteomes" id="UP000050865"/>
    </source>
</evidence>
<dbReference type="Pfam" id="PF14317">
    <property type="entry name" value="YcxB"/>
    <property type="match status" value="1"/>
</dbReference>
<keyword evidence="4" id="KW-1185">Reference proteome</keyword>